<dbReference type="Proteomes" id="UP001610335">
    <property type="component" value="Unassembled WGS sequence"/>
</dbReference>
<proteinExistence type="predicted"/>
<evidence type="ECO:0000313" key="3">
    <source>
        <dbReference type="Proteomes" id="UP001610335"/>
    </source>
</evidence>
<feature type="compositionally biased region" description="Basic and acidic residues" evidence="1">
    <location>
        <begin position="121"/>
        <end position="130"/>
    </location>
</feature>
<sequence>MATWHNPSGRMNLRCFTWRAFASLESPFLWLSIAHKDRLSMQLRATSSLVVKVIIFGGHDVDIQDLHQTAQRVFVGRWLPEEVLIFTSADGSIFSQPGSRHTQHCRFMGDPRPLNQLPLHIPDRARDRDSSPNTRHILHRPPNRRRSGPVQQPEHDQRHGSTDPNRRRNGKIPLHPSWRWRCATGRGHRRGGGGSRGAALHSQGAD</sequence>
<evidence type="ECO:0000256" key="1">
    <source>
        <dbReference type="SAM" id="MobiDB-lite"/>
    </source>
</evidence>
<feature type="region of interest" description="Disordered" evidence="1">
    <location>
        <begin position="97"/>
        <end position="206"/>
    </location>
</feature>
<evidence type="ECO:0000313" key="2">
    <source>
        <dbReference type="EMBL" id="KAL2824614.1"/>
    </source>
</evidence>
<name>A0ABR4IA61_9EURO</name>
<dbReference type="EMBL" id="JBFXLS010000042">
    <property type="protein sequence ID" value="KAL2824614.1"/>
    <property type="molecule type" value="Genomic_DNA"/>
</dbReference>
<gene>
    <name evidence="2" type="ORF">BDW59DRAFT_83794</name>
</gene>
<organism evidence="2 3">
    <name type="scientific">Aspergillus cavernicola</name>
    <dbReference type="NCBI Taxonomy" id="176166"/>
    <lineage>
        <taxon>Eukaryota</taxon>
        <taxon>Fungi</taxon>
        <taxon>Dikarya</taxon>
        <taxon>Ascomycota</taxon>
        <taxon>Pezizomycotina</taxon>
        <taxon>Eurotiomycetes</taxon>
        <taxon>Eurotiomycetidae</taxon>
        <taxon>Eurotiales</taxon>
        <taxon>Aspergillaceae</taxon>
        <taxon>Aspergillus</taxon>
        <taxon>Aspergillus subgen. Nidulantes</taxon>
    </lineage>
</organism>
<accession>A0ABR4IA61</accession>
<feature type="compositionally biased region" description="Basic residues" evidence="1">
    <location>
        <begin position="136"/>
        <end position="147"/>
    </location>
</feature>
<keyword evidence="3" id="KW-1185">Reference proteome</keyword>
<comment type="caution">
    <text evidence="2">The sequence shown here is derived from an EMBL/GenBank/DDBJ whole genome shotgun (WGS) entry which is preliminary data.</text>
</comment>
<reference evidence="2 3" key="1">
    <citation type="submission" date="2024-07" db="EMBL/GenBank/DDBJ databases">
        <title>Section-level genome sequencing and comparative genomics of Aspergillus sections Usti and Cavernicolus.</title>
        <authorList>
            <consortium name="Lawrence Berkeley National Laboratory"/>
            <person name="Nybo J.L."/>
            <person name="Vesth T.C."/>
            <person name="Theobald S."/>
            <person name="Frisvad J.C."/>
            <person name="Larsen T.O."/>
            <person name="Kjaerboelling I."/>
            <person name="Rothschild-Mancinelli K."/>
            <person name="Lyhne E.K."/>
            <person name="Kogle M.E."/>
            <person name="Barry K."/>
            <person name="Clum A."/>
            <person name="Na H."/>
            <person name="Ledsgaard L."/>
            <person name="Lin J."/>
            <person name="Lipzen A."/>
            <person name="Kuo A."/>
            <person name="Riley R."/>
            <person name="Mondo S."/>
            <person name="LaButti K."/>
            <person name="Haridas S."/>
            <person name="Pangalinan J."/>
            <person name="Salamov A.A."/>
            <person name="Simmons B.A."/>
            <person name="Magnuson J.K."/>
            <person name="Chen J."/>
            <person name="Drula E."/>
            <person name="Henrissat B."/>
            <person name="Wiebenga A."/>
            <person name="Lubbers R.J."/>
            <person name="Gomes A.C."/>
            <person name="Makela M.R."/>
            <person name="Stajich J."/>
            <person name="Grigoriev I.V."/>
            <person name="Mortensen U.H."/>
            <person name="De vries R.P."/>
            <person name="Baker S.E."/>
            <person name="Andersen M.R."/>
        </authorList>
    </citation>
    <scope>NUCLEOTIDE SEQUENCE [LARGE SCALE GENOMIC DNA]</scope>
    <source>
        <strain evidence="2 3">CBS 600.67</strain>
    </source>
</reference>
<protein>
    <submittedName>
        <fullName evidence="2">Uncharacterized protein</fullName>
    </submittedName>
</protein>
<feature type="compositionally biased region" description="Basic and acidic residues" evidence="1">
    <location>
        <begin position="153"/>
        <end position="166"/>
    </location>
</feature>